<sequence>MSAKKSKVVWIRFLAVIVAIVSVLVFLALFFIDYGDGTEKCHELGGVTWDYGQHCVIGDFKVVDTN</sequence>
<protein>
    <submittedName>
        <fullName evidence="2">Uncharacterized protein</fullName>
    </submittedName>
</protein>
<keyword evidence="1" id="KW-1133">Transmembrane helix</keyword>
<evidence type="ECO:0000313" key="2">
    <source>
        <dbReference type="EMBL" id="QGJ88054.1"/>
    </source>
</evidence>
<dbReference type="Proteomes" id="UP000425472">
    <property type="component" value="Segment"/>
</dbReference>
<gene>
    <name evidence="2" type="primary">77</name>
    <name evidence="2" type="ORF">SEA_AVAZAK_77</name>
</gene>
<accession>A0A649V760</accession>
<dbReference type="EMBL" id="MN585971">
    <property type="protein sequence ID" value="QGJ88054.1"/>
    <property type="molecule type" value="Genomic_DNA"/>
</dbReference>
<proteinExistence type="predicted"/>
<dbReference type="GeneID" id="55624323"/>
<feature type="transmembrane region" description="Helical" evidence="1">
    <location>
        <begin position="9"/>
        <end position="32"/>
    </location>
</feature>
<reference evidence="2 3" key="1">
    <citation type="submission" date="2019-10" db="EMBL/GenBank/DDBJ databases">
        <authorList>
            <person name="Millar G.J."/>
            <person name="Stotolongo A."/>
            <person name="Acosta C.G."/>
            <person name="Alexandre C.L."/>
            <person name="Birchfield S.K."/>
            <person name="Bradshaw K.L."/>
            <person name="Collins J.L."/>
            <person name="Emile S.L."/>
            <person name="Gale T.J."/>
            <person name="Higgs R.I."/>
            <person name="Jakubik A.E."/>
            <person name="Jasna A.S."/>
            <person name="Lightbourn T.A."/>
            <person name="Ortegon K.B."/>
            <person name="Sargent D.P."/>
            <person name="Thermozier K.N."/>
            <person name="Thomas F."/>
            <person name="Tucker J.D."/>
            <person name="White J.S."/>
            <person name="Sconiers W.B."/>
            <person name="Coleman S.T."/>
            <person name="Riley H.L."/>
            <person name="Garlena R.A."/>
            <person name="Russell D.A."/>
            <person name="Pope W.H."/>
            <person name="Jacobs-Sera D."/>
            <person name="Hatfull G.F."/>
        </authorList>
    </citation>
    <scope>NUCLEOTIDE SEQUENCE [LARGE SCALE GENOMIC DNA]</scope>
</reference>
<evidence type="ECO:0000313" key="3">
    <source>
        <dbReference type="Proteomes" id="UP000425472"/>
    </source>
</evidence>
<keyword evidence="1" id="KW-0812">Transmembrane</keyword>
<organism evidence="2 3">
    <name type="scientific">Gordonia phage Avazak</name>
    <dbReference type="NCBI Taxonomy" id="2656529"/>
    <lineage>
        <taxon>Viruses</taxon>
        <taxon>Duplodnaviria</taxon>
        <taxon>Heunggongvirae</taxon>
        <taxon>Uroviricota</taxon>
        <taxon>Caudoviricetes</taxon>
        <taxon>Deejayvirinae</taxon>
        <taxon>Tanisvirus</taxon>
        <taxon>Tanisvirus avazak</taxon>
    </lineage>
</organism>
<evidence type="ECO:0000256" key="1">
    <source>
        <dbReference type="SAM" id="Phobius"/>
    </source>
</evidence>
<dbReference type="KEGG" id="vg:55624323"/>
<dbReference type="RefSeq" id="YP_009853643.1">
    <property type="nucleotide sequence ID" value="NC_048822.1"/>
</dbReference>
<keyword evidence="3" id="KW-1185">Reference proteome</keyword>
<keyword evidence="1" id="KW-0472">Membrane</keyword>
<name>A0A649V760_9CAUD</name>